<evidence type="ECO:0000256" key="5">
    <source>
        <dbReference type="ARBA" id="ARBA00023136"/>
    </source>
</evidence>
<dbReference type="Proteomes" id="UP000799767">
    <property type="component" value="Unassembled WGS sequence"/>
</dbReference>
<dbReference type="AlphaFoldDB" id="A0A6A6PIA8"/>
<evidence type="ECO:0000256" key="4">
    <source>
        <dbReference type="ARBA" id="ARBA00022989"/>
    </source>
</evidence>
<organism evidence="8 9">
    <name type="scientific">Neohortaea acidophila</name>
    <dbReference type="NCBI Taxonomy" id="245834"/>
    <lineage>
        <taxon>Eukaryota</taxon>
        <taxon>Fungi</taxon>
        <taxon>Dikarya</taxon>
        <taxon>Ascomycota</taxon>
        <taxon>Pezizomycotina</taxon>
        <taxon>Dothideomycetes</taxon>
        <taxon>Dothideomycetidae</taxon>
        <taxon>Mycosphaerellales</taxon>
        <taxon>Teratosphaeriaceae</taxon>
        <taxon>Neohortaea</taxon>
    </lineage>
</organism>
<evidence type="ECO:0000313" key="8">
    <source>
        <dbReference type="EMBL" id="KAF2479742.1"/>
    </source>
</evidence>
<evidence type="ECO:0000256" key="2">
    <source>
        <dbReference type="ARBA" id="ARBA00006824"/>
    </source>
</evidence>
<name>A0A6A6PIA8_9PEZI</name>
<dbReference type="EMBL" id="MU001641">
    <property type="protein sequence ID" value="KAF2479742.1"/>
    <property type="molecule type" value="Genomic_DNA"/>
</dbReference>
<evidence type="ECO:0000256" key="3">
    <source>
        <dbReference type="ARBA" id="ARBA00022692"/>
    </source>
</evidence>
<evidence type="ECO:0000313" key="9">
    <source>
        <dbReference type="Proteomes" id="UP000799767"/>
    </source>
</evidence>
<gene>
    <name evidence="8" type="ORF">BDY17DRAFT_327679</name>
</gene>
<comment type="subcellular location">
    <subcellularLocation>
        <location evidence="1">Membrane</location>
        <topology evidence="1">Multi-pass membrane protein</topology>
    </subcellularLocation>
</comment>
<dbReference type="GO" id="GO:0005778">
    <property type="term" value="C:peroxisomal membrane"/>
    <property type="evidence" value="ECO:0007669"/>
    <property type="project" value="TreeGrafter"/>
</dbReference>
<evidence type="ECO:0000256" key="6">
    <source>
        <dbReference type="RuleBase" id="RU363053"/>
    </source>
</evidence>
<evidence type="ECO:0008006" key="10">
    <source>
        <dbReference type="Google" id="ProtNLM"/>
    </source>
</evidence>
<reference evidence="8" key="1">
    <citation type="journal article" date="2020" name="Stud. Mycol.">
        <title>101 Dothideomycetes genomes: a test case for predicting lifestyles and emergence of pathogens.</title>
        <authorList>
            <person name="Haridas S."/>
            <person name="Albert R."/>
            <person name="Binder M."/>
            <person name="Bloem J."/>
            <person name="Labutti K."/>
            <person name="Salamov A."/>
            <person name="Andreopoulos B."/>
            <person name="Baker S."/>
            <person name="Barry K."/>
            <person name="Bills G."/>
            <person name="Bluhm B."/>
            <person name="Cannon C."/>
            <person name="Castanera R."/>
            <person name="Culley D."/>
            <person name="Daum C."/>
            <person name="Ezra D."/>
            <person name="Gonzalez J."/>
            <person name="Henrissat B."/>
            <person name="Kuo A."/>
            <person name="Liang C."/>
            <person name="Lipzen A."/>
            <person name="Lutzoni F."/>
            <person name="Magnuson J."/>
            <person name="Mondo S."/>
            <person name="Nolan M."/>
            <person name="Ohm R."/>
            <person name="Pangilinan J."/>
            <person name="Park H.-J."/>
            <person name="Ramirez L."/>
            <person name="Alfaro M."/>
            <person name="Sun H."/>
            <person name="Tritt A."/>
            <person name="Yoshinaga Y."/>
            <person name="Zwiers L.-H."/>
            <person name="Turgeon B."/>
            <person name="Goodwin S."/>
            <person name="Spatafora J."/>
            <person name="Crous P."/>
            <person name="Grigoriev I."/>
        </authorList>
    </citation>
    <scope>NUCLEOTIDE SEQUENCE</scope>
    <source>
        <strain evidence="8">CBS 113389</strain>
    </source>
</reference>
<sequence length="196" mass="21193">MSSGAFTASIHATLLGAVSNLVGQAIASIQANSPTIVIYPSDVTRFALWCLLSTPPNFTWQLWLEDKFPGRNPNPAAHAVDRKDPAAVPPPTEEGSLNIRNTAIKFLLDQTIGAALNTVAFIIFMQLFRGRSVEWALHECQVAFWPIMIAGYKFWPAVSIANFVLVPAHLRTTVGSVAGLFWGVYLSLIGAGGKTL</sequence>
<dbReference type="PANTHER" id="PTHR11266">
    <property type="entry name" value="PEROXISOMAL MEMBRANE PROTEIN 2, PXMP2 MPV17"/>
    <property type="match status" value="1"/>
</dbReference>
<dbReference type="InterPro" id="IPR007248">
    <property type="entry name" value="Mpv17_PMP22"/>
</dbReference>
<keyword evidence="5" id="KW-0472">Membrane</keyword>
<proteinExistence type="inferred from homology"/>
<accession>A0A6A6PIA8</accession>
<dbReference type="PANTHER" id="PTHR11266:SF80">
    <property type="entry name" value="PEROXISOMAL MEMBRANE PROTEIN 2"/>
    <property type="match status" value="1"/>
</dbReference>
<evidence type="ECO:0000256" key="1">
    <source>
        <dbReference type="ARBA" id="ARBA00004141"/>
    </source>
</evidence>
<dbReference type="Pfam" id="PF04117">
    <property type="entry name" value="Mpv17_PMP22"/>
    <property type="match status" value="1"/>
</dbReference>
<dbReference type="RefSeq" id="XP_033586312.1">
    <property type="nucleotide sequence ID" value="XM_033737715.1"/>
</dbReference>
<evidence type="ECO:0000256" key="7">
    <source>
        <dbReference type="SAM" id="MobiDB-lite"/>
    </source>
</evidence>
<keyword evidence="3" id="KW-0812">Transmembrane</keyword>
<protein>
    <recommendedName>
        <fullName evidence="10">Integral membrane protein, Mpv17/PMP22 family</fullName>
    </recommendedName>
</protein>
<keyword evidence="9" id="KW-1185">Reference proteome</keyword>
<feature type="region of interest" description="Disordered" evidence="7">
    <location>
        <begin position="74"/>
        <end position="94"/>
    </location>
</feature>
<comment type="similarity">
    <text evidence="2 6">Belongs to the peroxisomal membrane protein PXMP2/4 family.</text>
</comment>
<keyword evidence="4" id="KW-1133">Transmembrane helix</keyword>
<dbReference type="OrthoDB" id="10267969at2759"/>
<dbReference type="GeneID" id="54478717"/>